<protein>
    <submittedName>
        <fullName evidence="2">Uncharacterized protein</fullName>
    </submittedName>
</protein>
<evidence type="ECO:0000256" key="1">
    <source>
        <dbReference type="SAM" id="MobiDB-lite"/>
    </source>
</evidence>
<dbReference type="Proteomes" id="UP000433483">
    <property type="component" value="Unassembled WGS sequence"/>
</dbReference>
<comment type="caution">
    <text evidence="2">The sequence shown here is derived from an EMBL/GenBank/DDBJ whole genome shotgun (WGS) entry which is preliminary data.</text>
</comment>
<reference evidence="2 3" key="1">
    <citation type="submission" date="2018-08" db="EMBL/GenBank/DDBJ databases">
        <title>Genomic investigation of the strawberry pathogen Phytophthora fragariae indicates pathogenicity is determined by transcriptional variation in three key races.</title>
        <authorList>
            <person name="Adams T.M."/>
            <person name="Armitage A.D."/>
            <person name="Sobczyk M.K."/>
            <person name="Bates H.J."/>
            <person name="Dunwell J.M."/>
            <person name="Nellist C.F."/>
            <person name="Harrison R.J."/>
        </authorList>
    </citation>
    <scope>NUCLEOTIDE SEQUENCE [LARGE SCALE GENOMIC DNA]</scope>
    <source>
        <strain evidence="2 3">NOV-27</strain>
    </source>
</reference>
<dbReference type="PANTHER" id="PTHR35796:SF3">
    <property type="entry name" value="BHLH DOMAIN-CONTAINING PROTEIN"/>
    <property type="match status" value="1"/>
</dbReference>
<gene>
    <name evidence="2" type="ORF">PF005_g6790</name>
</gene>
<dbReference type="AlphaFoldDB" id="A0A6A3YRK2"/>
<keyword evidence="3" id="KW-1185">Reference proteome</keyword>
<organism evidence="2 3">
    <name type="scientific">Phytophthora fragariae</name>
    <dbReference type="NCBI Taxonomy" id="53985"/>
    <lineage>
        <taxon>Eukaryota</taxon>
        <taxon>Sar</taxon>
        <taxon>Stramenopiles</taxon>
        <taxon>Oomycota</taxon>
        <taxon>Peronosporomycetes</taxon>
        <taxon>Peronosporales</taxon>
        <taxon>Peronosporaceae</taxon>
        <taxon>Phytophthora</taxon>
    </lineage>
</organism>
<feature type="region of interest" description="Disordered" evidence="1">
    <location>
        <begin position="1"/>
        <end position="28"/>
    </location>
</feature>
<evidence type="ECO:0000313" key="3">
    <source>
        <dbReference type="Proteomes" id="UP000433483"/>
    </source>
</evidence>
<sequence length="479" mass="52821">MRLRPARTSSPLPIAGDGNPIHEFQTPDPMQVPIAMNATETVDEDLMEALGYFTEVVGESAGSPASVDAVARSSSSVVDSADVDSMLLSLEIQQLFTSSDEQDKVVTPAPAPASTRSSPPAAPVETRETQRPKHELEYLRSKVAELQEELEKLSTSEVVGPSRAAAVENLVQQTTLVPRGFSSWKDIADRQRHEVDNSMDENRRLRNRLLGQLQVARVLEAAIEQHQREASPWYGVRALAPTTTDAKIFAQLNASAEAQFAEVNAVWTTSGLSNVLHTLAGGLEFKREANGISFRNEEARLLPVSPQAWHGALWKSLHSGLVVKDTALTKDHLNLILRDTLELPNSHKVRVTKRCVFRRHIEQGRIVLVWSGHVEIEGSVSVRIREKGWSTSSTFEFYRGVEQGANSSSNFQLGCMTRTAIHLVPEISEFNSQQEAQMHVGQVTDVIVGTYRHNFGLAHKLLEKMLLSTESSSSGVVRL</sequence>
<name>A0A6A3YRK2_9STRA</name>
<dbReference type="OrthoDB" id="159479at2759"/>
<accession>A0A6A3YRK2</accession>
<feature type="compositionally biased region" description="Basic and acidic residues" evidence="1">
    <location>
        <begin position="125"/>
        <end position="134"/>
    </location>
</feature>
<proteinExistence type="predicted"/>
<dbReference type="EMBL" id="QXGB01000260">
    <property type="protein sequence ID" value="KAE9222194.1"/>
    <property type="molecule type" value="Genomic_DNA"/>
</dbReference>
<dbReference type="PANTHER" id="PTHR35796">
    <property type="entry name" value="HYPOTHETICAL CYTOSOLIC PROTEIN"/>
    <property type="match status" value="1"/>
</dbReference>
<feature type="region of interest" description="Disordered" evidence="1">
    <location>
        <begin position="99"/>
        <end position="134"/>
    </location>
</feature>
<evidence type="ECO:0000313" key="2">
    <source>
        <dbReference type="EMBL" id="KAE9222194.1"/>
    </source>
</evidence>